<evidence type="ECO:0000256" key="2">
    <source>
        <dbReference type="SAM" id="Phobius"/>
    </source>
</evidence>
<feature type="transmembrane region" description="Helical" evidence="2">
    <location>
        <begin position="33"/>
        <end position="60"/>
    </location>
</feature>
<gene>
    <name evidence="3" type="ORF">MMYC01_210255</name>
</gene>
<dbReference type="EMBL" id="LCTW02000521">
    <property type="protein sequence ID" value="KXX73178.1"/>
    <property type="molecule type" value="Genomic_DNA"/>
</dbReference>
<proteinExistence type="predicted"/>
<evidence type="ECO:0000256" key="1">
    <source>
        <dbReference type="SAM" id="MobiDB-lite"/>
    </source>
</evidence>
<comment type="caution">
    <text evidence="3">The sequence shown here is derived from an EMBL/GenBank/DDBJ whole genome shotgun (WGS) entry which is preliminary data.</text>
</comment>
<organism evidence="3 4">
    <name type="scientific">Madurella mycetomatis</name>
    <dbReference type="NCBI Taxonomy" id="100816"/>
    <lineage>
        <taxon>Eukaryota</taxon>
        <taxon>Fungi</taxon>
        <taxon>Dikarya</taxon>
        <taxon>Ascomycota</taxon>
        <taxon>Pezizomycotina</taxon>
        <taxon>Sordariomycetes</taxon>
        <taxon>Sordariomycetidae</taxon>
        <taxon>Sordariales</taxon>
        <taxon>Sordariales incertae sedis</taxon>
        <taxon>Madurella</taxon>
    </lineage>
</organism>
<dbReference type="OrthoDB" id="4577502at2759"/>
<feature type="region of interest" description="Disordered" evidence="1">
    <location>
        <begin position="133"/>
        <end position="180"/>
    </location>
</feature>
<evidence type="ECO:0000313" key="3">
    <source>
        <dbReference type="EMBL" id="KXX73178.1"/>
    </source>
</evidence>
<keyword evidence="2" id="KW-0812">Transmembrane</keyword>
<name>A0A175VNW4_9PEZI</name>
<protein>
    <submittedName>
        <fullName evidence="3">Uncharacterized protein</fullName>
    </submittedName>
</protein>
<dbReference type="VEuPathDB" id="FungiDB:MMYC01_210255"/>
<keyword evidence="2" id="KW-1133">Transmembrane helix</keyword>
<feature type="compositionally biased region" description="Basic and acidic residues" evidence="1">
    <location>
        <begin position="165"/>
        <end position="174"/>
    </location>
</feature>
<keyword evidence="2" id="KW-0472">Membrane</keyword>
<accession>A0A175VNW4</accession>
<dbReference type="AlphaFoldDB" id="A0A175VNW4"/>
<dbReference type="Proteomes" id="UP000078237">
    <property type="component" value="Unassembled WGS sequence"/>
</dbReference>
<sequence length="180" mass="20105">MIGAGIFCFLLLSTVDRGIGTVRGFWAADMTNAMIFMIVFCIIHVGFIMLAAGGVIYIYISGDKARRDEWLARSQAEMVQHGLSAADKHLLLNQVLPIRLETERHKFVGEFYGGDFTGVPQIRLESIDPQLSLPQNHDGNVEAPWQAEQDERAQGAQHAEQVEMVYREKERRNGDQTGAA</sequence>
<reference evidence="3 4" key="1">
    <citation type="journal article" date="2016" name="Genome Announc.">
        <title>Genome Sequence of Madurella mycetomatis mm55, Isolated from a Human Mycetoma Case in Sudan.</title>
        <authorList>
            <person name="Smit S."/>
            <person name="Derks M.F."/>
            <person name="Bervoets S."/>
            <person name="Fahal A."/>
            <person name="van Leeuwen W."/>
            <person name="van Belkum A."/>
            <person name="van de Sande W.W."/>
        </authorList>
    </citation>
    <scope>NUCLEOTIDE SEQUENCE [LARGE SCALE GENOMIC DNA]</scope>
    <source>
        <strain evidence="4">mm55</strain>
    </source>
</reference>
<keyword evidence="4" id="KW-1185">Reference proteome</keyword>
<evidence type="ECO:0000313" key="4">
    <source>
        <dbReference type="Proteomes" id="UP000078237"/>
    </source>
</evidence>